<feature type="transmembrane region" description="Helical" evidence="1">
    <location>
        <begin position="44"/>
        <end position="69"/>
    </location>
</feature>
<keyword evidence="1" id="KW-0812">Transmembrane</keyword>
<sequence>SQWILISEIQFDSIPIDFNKSQFINIKTTFLNNDDDNGVSIVHYWHWLFFALSVLILFIVSLVFVYINWIQTYQQHCKLYK</sequence>
<evidence type="ECO:0000313" key="2">
    <source>
        <dbReference type="EMBL" id="CAF4399525.1"/>
    </source>
</evidence>
<keyword evidence="1" id="KW-0472">Membrane</keyword>
<accession>A0A820P1H5</accession>
<dbReference type="AlphaFoldDB" id="A0A820P1H5"/>
<dbReference type="Proteomes" id="UP000663844">
    <property type="component" value="Unassembled WGS sequence"/>
</dbReference>
<name>A0A820P1H5_9BILA</name>
<gene>
    <name evidence="2" type="ORF">OXD698_LOCUS51383</name>
</gene>
<dbReference type="EMBL" id="CAJOAZ010026263">
    <property type="protein sequence ID" value="CAF4399525.1"/>
    <property type="molecule type" value="Genomic_DNA"/>
</dbReference>
<comment type="caution">
    <text evidence="2">The sequence shown here is derived from an EMBL/GenBank/DDBJ whole genome shotgun (WGS) entry which is preliminary data.</text>
</comment>
<proteinExistence type="predicted"/>
<organism evidence="2 3">
    <name type="scientific">Adineta steineri</name>
    <dbReference type="NCBI Taxonomy" id="433720"/>
    <lineage>
        <taxon>Eukaryota</taxon>
        <taxon>Metazoa</taxon>
        <taxon>Spiralia</taxon>
        <taxon>Gnathifera</taxon>
        <taxon>Rotifera</taxon>
        <taxon>Eurotatoria</taxon>
        <taxon>Bdelloidea</taxon>
        <taxon>Adinetida</taxon>
        <taxon>Adinetidae</taxon>
        <taxon>Adineta</taxon>
    </lineage>
</organism>
<keyword evidence="1" id="KW-1133">Transmembrane helix</keyword>
<protein>
    <submittedName>
        <fullName evidence="2">Uncharacterized protein</fullName>
    </submittedName>
</protein>
<evidence type="ECO:0000256" key="1">
    <source>
        <dbReference type="SAM" id="Phobius"/>
    </source>
</evidence>
<reference evidence="2" key="1">
    <citation type="submission" date="2021-02" db="EMBL/GenBank/DDBJ databases">
        <authorList>
            <person name="Nowell W R."/>
        </authorList>
    </citation>
    <scope>NUCLEOTIDE SEQUENCE</scope>
</reference>
<evidence type="ECO:0000313" key="3">
    <source>
        <dbReference type="Proteomes" id="UP000663844"/>
    </source>
</evidence>
<feature type="non-terminal residue" evidence="2">
    <location>
        <position position="1"/>
    </location>
</feature>